<gene>
    <name evidence="1" type="ORF">XAT740_LOCUS52254</name>
</gene>
<dbReference type="AlphaFoldDB" id="A0A816DDS7"/>
<keyword evidence="2" id="KW-1185">Reference proteome</keyword>
<comment type="caution">
    <text evidence="1">The sequence shown here is derived from an EMBL/GenBank/DDBJ whole genome shotgun (WGS) entry which is preliminary data.</text>
</comment>
<dbReference type="Proteomes" id="UP000663828">
    <property type="component" value="Unassembled WGS sequence"/>
</dbReference>
<dbReference type="EMBL" id="CAJNOR010008561">
    <property type="protein sequence ID" value="CAF1634681.1"/>
    <property type="molecule type" value="Genomic_DNA"/>
</dbReference>
<feature type="non-terminal residue" evidence="1">
    <location>
        <position position="1"/>
    </location>
</feature>
<name>A0A816DDS7_ADIRI</name>
<dbReference type="PANTHER" id="PTHR36649:SF28">
    <property type="entry name" value="UBIQUITIN-LIKE DOMAIN-CONTAINING PROTEIN"/>
    <property type="match status" value="1"/>
</dbReference>
<dbReference type="PANTHER" id="PTHR36649">
    <property type="entry name" value="UBIQUITIN-LIKE DOMAIN-CONTAINING PROTEIN"/>
    <property type="match status" value="1"/>
</dbReference>
<reference evidence="1" key="1">
    <citation type="submission" date="2021-02" db="EMBL/GenBank/DDBJ databases">
        <authorList>
            <person name="Nowell W R."/>
        </authorList>
    </citation>
    <scope>NUCLEOTIDE SEQUENCE</scope>
</reference>
<proteinExistence type="predicted"/>
<organism evidence="1 2">
    <name type="scientific">Adineta ricciae</name>
    <name type="common">Rotifer</name>
    <dbReference type="NCBI Taxonomy" id="249248"/>
    <lineage>
        <taxon>Eukaryota</taxon>
        <taxon>Metazoa</taxon>
        <taxon>Spiralia</taxon>
        <taxon>Gnathifera</taxon>
        <taxon>Rotifera</taxon>
        <taxon>Eurotatoria</taxon>
        <taxon>Bdelloidea</taxon>
        <taxon>Adinetida</taxon>
        <taxon>Adinetidae</taxon>
        <taxon>Adineta</taxon>
    </lineage>
</organism>
<evidence type="ECO:0000313" key="1">
    <source>
        <dbReference type="EMBL" id="CAF1634681.1"/>
    </source>
</evidence>
<dbReference type="SUPFAM" id="SSF56399">
    <property type="entry name" value="ADP-ribosylation"/>
    <property type="match status" value="1"/>
</dbReference>
<protein>
    <submittedName>
        <fullName evidence="1">Uncharacterized protein</fullName>
    </submittedName>
</protein>
<sequence length="138" mass="15589">YTNDEWLHPFGSPKNWYRAYHGTKNAKAEDFSTPDFRVDPKTVCLDAAFSIFRKGFQVARTAAYGPGVYCSPNPLFIDNTFAGIAQINTELGKKSYKVMLHVAVNPEGVCFTTDDNIWVVEKPENIRTYGLLMKEVLT</sequence>
<accession>A0A816DDS7</accession>
<evidence type="ECO:0000313" key="2">
    <source>
        <dbReference type="Proteomes" id="UP000663828"/>
    </source>
</evidence>